<name>A0A838ZR91_9FLAO</name>
<protein>
    <submittedName>
        <fullName evidence="1">Uncharacterized protein</fullName>
    </submittedName>
</protein>
<organism evidence="1 2">
    <name type="scientific">Moheibacter lacus</name>
    <dbReference type="NCBI Taxonomy" id="2745851"/>
    <lineage>
        <taxon>Bacteria</taxon>
        <taxon>Pseudomonadati</taxon>
        <taxon>Bacteroidota</taxon>
        <taxon>Flavobacteriia</taxon>
        <taxon>Flavobacteriales</taxon>
        <taxon>Weeksellaceae</taxon>
        <taxon>Moheibacter</taxon>
    </lineage>
</organism>
<gene>
    <name evidence="1" type="ORF">HU137_02835</name>
</gene>
<dbReference type="Proteomes" id="UP000552241">
    <property type="component" value="Unassembled WGS sequence"/>
</dbReference>
<accession>A0A838ZR91</accession>
<dbReference type="AlphaFoldDB" id="A0A838ZR91"/>
<sequence>MDIWNESANYGVLKIDNSTVKLYRATYTYENLYVGRPVERAVWMGNSLVVYLQDGTTRRYTDWSNYETIY</sequence>
<dbReference type="EMBL" id="JACDZE010000001">
    <property type="protein sequence ID" value="MBA5628703.1"/>
    <property type="molecule type" value="Genomic_DNA"/>
</dbReference>
<evidence type="ECO:0000313" key="1">
    <source>
        <dbReference type="EMBL" id="MBA5628703.1"/>
    </source>
</evidence>
<comment type="caution">
    <text evidence="1">The sequence shown here is derived from an EMBL/GenBank/DDBJ whole genome shotgun (WGS) entry which is preliminary data.</text>
</comment>
<reference evidence="1 2" key="1">
    <citation type="submission" date="2020-07" db="EMBL/GenBank/DDBJ databases">
        <title>Moheibacter lacus sp. nov., a member of the family Flavobacteriaceae isolated from freshwater lake sediment.</title>
        <authorList>
            <person name="Liu Y."/>
        </authorList>
    </citation>
    <scope>NUCLEOTIDE SEQUENCE [LARGE SCALE GENOMIC DNA]</scope>
    <source>
        <strain evidence="1 2">BDHS18</strain>
    </source>
</reference>
<keyword evidence="2" id="KW-1185">Reference proteome</keyword>
<proteinExistence type="predicted"/>
<evidence type="ECO:0000313" key="2">
    <source>
        <dbReference type="Proteomes" id="UP000552241"/>
    </source>
</evidence>
<dbReference type="RefSeq" id="WP_182042291.1">
    <property type="nucleotide sequence ID" value="NZ_JACDZE010000001.1"/>
</dbReference>